<dbReference type="HOGENOM" id="CLU_796307_0_0_9"/>
<name>N2ACX3_9FIRM</name>
<dbReference type="OrthoDB" id="1652311at2"/>
<evidence type="ECO:0000313" key="2">
    <source>
        <dbReference type="Proteomes" id="UP000012589"/>
    </source>
</evidence>
<organism evidence="1 2">
    <name type="scientific">Eubacterium plexicaudatum ASF492</name>
    <dbReference type="NCBI Taxonomy" id="1235802"/>
    <lineage>
        <taxon>Bacteria</taxon>
        <taxon>Bacillati</taxon>
        <taxon>Bacillota</taxon>
        <taxon>Clostridia</taxon>
        <taxon>Eubacteriales</taxon>
        <taxon>Eubacteriaceae</taxon>
        <taxon>Eubacterium</taxon>
    </lineage>
</organism>
<protein>
    <submittedName>
        <fullName evidence="1">Uncharacterized protein</fullName>
    </submittedName>
</protein>
<evidence type="ECO:0000313" key="1">
    <source>
        <dbReference type="EMBL" id="EMZ24318.1"/>
    </source>
</evidence>
<comment type="caution">
    <text evidence="1">The sequence shown here is derived from an EMBL/GenBank/DDBJ whole genome shotgun (WGS) entry which is preliminary data.</text>
</comment>
<gene>
    <name evidence="1" type="ORF">C823_03275</name>
</gene>
<dbReference type="EMBL" id="AQFT01000099">
    <property type="protein sequence ID" value="EMZ24318.1"/>
    <property type="molecule type" value="Genomic_DNA"/>
</dbReference>
<dbReference type="STRING" id="1235802.C823_03275"/>
<keyword evidence="2" id="KW-1185">Reference proteome</keyword>
<dbReference type="Proteomes" id="UP000012589">
    <property type="component" value="Unassembled WGS sequence"/>
</dbReference>
<accession>N2ACX3</accession>
<dbReference type="PATRIC" id="fig|1235802.3.peg.3463"/>
<reference evidence="1 2" key="1">
    <citation type="journal article" date="2014" name="Genome Announc.">
        <title>Draft genome sequences of the altered schaedler flora, a defined bacterial community from gnotobiotic mice.</title>
        <authorList>
            <person name="Wannemuehler M.J."/>
            <person name="Overstreet A.M."/>
            <person name="Ward D.V."/>
            <person name="Phillips G.J."/>
        </authorList>
    </citation>
    <scope>NUCLEOTIDE SEQUENCE [LARGE SCALE GENOMIC DNA]</scope>
    <source>
        <strain evidence="1 2">ASF492</strain>
    </source>
</reference>
<dbReference type="AlphaFoldDB" id="N2ACX3"/>
<sequence>MGITKEFSPLLYSGIYHMGYEMEHCDPEWKYCLCPALHDYNDSYHLCKCVAEKEYKERMTYPFKEGIRTVKAEGSDEMCCEGKLPEKIVDLSHGMEACKVAEQLTVIGVENGQLIADVISWQITKAFYVEDSDVDFWTLYCAFHPKCLMFDICHIILALFECIQHGIESEKWLRILQERLTDYLRIYNGRIGFEEQYEIIASSVFDELHQNQVYGFGFRMFKKEICNAFQEKRNCKELLPFLVISSAGKMVFLDALEALLLVTKLYLSEWNTYGFKKNGSLAEKCSNLLKEYTHDGLHRNTNADSMYEKHKKLKPADSRTAVLNAEMVCKLAKRIMRNCQVNQYWTKM</sequence>
<proteinExistence type="predicted"/>